<evidence type="ECO:0000256" key="1">
    <source>
        <dbReference type="ARBA" id="ARBA00004141"/>
    </source>
</evidence>
<evidence type="ECO:0000256" key="3">
    <source>
        <dbReference type="ARBA" id="ARBA00022692"/>
    </source>
</evidence>
<dbReference type="PANTHER" id="PTHR11654">
    <property type="entry name" value="OLIGOPEPTIDE TRANSPORTER-RELATED"/>
    <property type="match status" value="1"/>
</dbReference>
<evidence type="ECO:0000256" key="2">
    <source>
        <dbReference type="ARBA" id="ARBA00005982"/>
    </source>
</evidence>
<evidence type="ECO:0000313" key="7">
    <source>
        <dbReference type="EMBL" id="KAK2643265.1"/>
    </source>
</evidence>
<comment type="subcellular location">
    <subcellularLocation>
        <location evidence="1">Membrane</location>
        <topology evidence="1">Multi-pass membrane protein</topology>
    </subcellularLocation>
</comment>
<keyword evidence="4 6" id="KW-1133">Transmembrane helix</keyword>
<evidence type="ECO:0000256" key="6">
    <source>
        <dbReference type="SAM" id="Phobius"/>
    </source>
</evidence>
<dbReference type="EMBL" id="JANJYI010000007">
    <property type="protein sequence ID" value="KAK2643265.1"/>
    <property type="molecule type" value="Genomic_DNA"/>
</dbReference>
<protein>
    <submittedName>
        <fullName evidence="7">Uncharacterized protein</fullName>
    </submittedName>
</protein>
<dbReference type="Pfam" id="PF00854">
    <property type="entry name" value="PTR2"/>
    <property type="match status" value="1"/>
</dbReference>
<dbReference type="InterPro" id="IPR000109">
    <property type="entry name" value="POT_fam"/>
</dbReference>
<feature type="transmembrane region" description="Helical" evidence="6">
    <location>
        <begin position="15"/>
        <end position="37"/>
    </location>
</feature>
<sequence>MGANLFDKPQDQAIFFNWCFIAVYSSTVISATAIVYIEDNVSWRLVFGLCIATNLASLVILLAGTRLSRLDKPQGSAFIGLAHVVVAAARKRKAMLSSWIEDYHQQEKNDEMIKIEAVTPKHNFRYMYTDNILRK</sequence>
<dbReference type="GO" id="GO:0022857">
    <property type="term" value="F:transmembrane transporter activity"/>
    <property type="evidence" value="ECO:0007669"/>
    <property type="project" value="InterPro"/>
</dbReference>
<comment type="caution">
    <text evidence="7">The sequence shown here is derived from an EMBL/GenBank/DDBJ whole genome shotgun (WGS) entry which is preliminary data.</text>
</comment>
<accession>A0AAD9TVY2</accession>
<feature type="transmembrane region" description="Helical" evidence="6">
    <location>
        <begin position="43"/>
        <end position="64"/>
    </location>
</feature>
<name>A0AAD9TVY2_9ROSI</name>
<evidence type="ECO:0000256" key="4">
    <source>
        <dbReference type="ARBA" id="ARBA00022989"/>
    </source>
</evidence>
<reference evidence="7" key="1">
    <citation type="journal article" date="2023" name="Plant J.">
        <title>Genome sequences and population genomics provide insights into the demographic history, inbreeding, and mutation load of two 'living fossil' tree species of Dipteronia.</title>
        <authorList>
            <person name="Feng Y."/>
            <person name="Comes H.P."/>
            <person name="Chen J."/>
            <person name="Zhu S."/>
            <person name="Lu R."/>
            <person name="Zhang X."/>
            <person name="Li P."/>
            <person name="Qiu J."/>
            <person name="Olsen K.M."/>
            <person name="Qiu Y."/>
        </authorList>
    </citation>
    <scope>NUCLEOTIDE SEQUENCE</scope>
    <source>
        <strain evidence="7">KIB01</strain>
    </source>
</reference>
<evidence type="ECO:0000313" key="8">
    <source>
        <dbReference type="Proteomes" id="UP001280121"/>
    </source>
</evidence>
<dbReference type="Proteomes" id="UP001280121">
    <property type="component" value="Unassembled WGS sequence"/>
</dbReference>
<dbReference type="InterPro" id="IPR036259">
    <property type="entry name" value="MFS_trans_sf"/>
</dbReference>
<dbReference type="GO" id="GO:0016020">
    <property type="term" value="C:membrane"/>
    <property type="evidence" value="ECO:0007669"/>
    <property type="project" value="UniProtKB-SubCell"/>
</dbReference>
<keyword evidence="8" id="KW-1185">Reference proteome</keyword>
<keyword evidence="5 6" id="KW-0472">Membrane</keyword>
<comment type="similarity">
    <text evidence="2">Belongs to the major facilitator superfamily. Proton-dependent oligopeptide transporter (POT/PTR) (TC 2.A.17) family.</text>
</comment>
<dbReference type="AlphaFoldDB" id="A0AAD9TVY2"/>
<evidence type="ECO:0000256" key="5">
    <source>
        <dbReference type="ARBA" id="ARBA00023136"/>
    </source>
</evidence>
<dbReference type="Gene3D" id="1.20.1250.20">
    <property type="entry name" value="MFS general substrate transporter like domains"/>
    <property type="match status" value="1"/>
</dbReference>
<proteinExistence type="inferred from homology"/>
<organism evidence="7 8">
    <name type="scientific">Dipteronia dyeriana</name>
    <dbReference type="NCBI Taxonomy" id="168575"/>
    <lineage>
        <taxon>Eukaryota</taxon>
        <taxon>Viridiplantae</taxon>
        <taxon>Streptophyta</taxon>
        <taxon>Embryophyta</taxon>
        <taxon>Tracheophyta</taxon>
        <taxon>Spermatophyta</taxon>
        <taxon>Magnoliopsida</taxon>
        <taxon>eudicotyledons</taxon>
        <taxon>Gunneridae</taxon>
        <taxon>Pentapetalae</taxon>
        <taxon>rosids</taxon>
        <taxon>malvids</taxon>
        <taxon>Sapindales</taxon>
        <taxon>Sapindaceae</taxon>
        <taxon>Hippocastanoideae</taxon>
        <taxon>Acereae</taxon>
        <taxon>Dipteronia</taxon>
    </lineage>
</organism>
<keyword evidence="3 6" id="KW-0812">Transmembrane</keyword>
<gene>
    <name evidence="7" type="ORF">Ddye_025028</name>
</gene>